<reference evidence="3" key="1">
    <citation type="journal article" date="2019" name="Int. J. Syst. Evol. Microbiol.">
        <title>The Global Catalogue of Microorganisms (GCM) 10K type strain sequencing project: providing services to taxonomists for standard genome sequencing and annotation.</title>
        <authorList>
            <consortium name="The Broad Institute Genomics Platform"/>
            <consortium name="The Broad Institute Genome Sequencing Center for Infectious Disease"/>
            <person name="Wu L."/>
            <person name="Ma J."/>
        </authorList>
    </citation>
    <scope>NUCLEOTIDE SEQUENCE [LARGE SCALE GENOMIC DNA]</scope>
    <source>
        <strain evidence="3">CECT 7297</strain>
    </source>
</reference>
<dbReference type="RefSeq" id="WP_379885021.1">
    <property type="nucleotide sequence ID" value="NZ_JBHSDI010000001.1"/>
</dbReference>
<keyword evidence="3" id="KW-1185">Reference proteome</keyword>
<evidence type="ECO:0000256" key="1">
    <source>
        <dbReference type="SAM" id="MobiDB-lite"/>
    </source>
</evidence>
<dbReference type="Pfam" id="PF07722">
    <property type="entry name" value="Peptidase_C26"/>
    <property type="match status" value="1"/>
</dbReference>
<name>A0ABV8QCQ8_9GAMM</name>
<dbReference type="CDD" id="cd01745">
    <property type="entry name" value="GATase1_2"/>
    <property type="match status" value="1"/>
</dbReference>
<organism evidence="2 3">
    <name type="scientific">Marinobacter lacisalsi</name>
    <dbReference type="NCBI Taxonomy" id="475979"/>
    <lineage>
        <taxon>Bacteria</taxon>
        <taxon>Pseudomonadati</taxon>
        <taxon>Pseudomonadota</taxon>
        <taxon>Gammaproteobacteria</taxon>
        <taxon>Pseudomonadales</taxon>
        <taxon>Marinobacteraceae</taxon>
        <taxon>Marinobacter</taxon>
    </lineage>
</organism>
<dbReference type="SUPFAM" id="SSF52317">
    <property type="entry name" value="Class I glutamine amidotransferase-like"/>
    <property type="match status" value="1"/>
</dbReference>
<dbReference type="PROSITE" id="PS51273">
    <property type="entry name" value="GATASE_TYPE_1"/>
    <property type="match status" value="1"/>
</dbReference>
<dbReference type="InterPro" id="IPR029062">
    <property type="entry name" value="Class_I_gatase-like"/>
</dbReference>
<dbReference type="PANTHER" id="PTHR43235:SF1">
    <property type="entry name" value="GLUTAMINE AMIDOTRANSFERASE PB2B2.05-RELATED"/>
    <property type="match status" value="1"/>
</dbReference>
<proteinExistence type="predicted"/>
<dbReference type="GO" id="GO:0016787">
    <property type="term" value="F:hydrolase activity"/>
    <property type="evidence" value="ECO:0007669"/>
    <property type="project" value="UniProtKB-KW"/>
</dbReference>
<protein>
    <submittedName>
        <fullName evidence="2">Gamma-glutamyl-gamma-aminobutyrate hydrolase family protein</fullName>
    </submittedName>
</protein>
<dbReference type="Proteomes" id="UP001595798">
    <property type="component" value="Unassembled WGS sequence"/>
</dbReference>
<evidence type="ECO:0000313" key="2">
    <source>
        <dbReference type="EMBL" id="MFC4257767.1"/>
    </source>
</evidence>
<dbReference type="PANTHER" id="PTHR43235">
    <property type="entry name" value="GLUTAMINE AMIDOTRANSFERASE PB2B2.05-RELATED"/>
    <property type="match status" value="1"/>
</dbReference>
<feature type="compositionally biased region" description="Basic and acidic residues" evidence="1">
    <location>
        <begin position="81"/>
        <end position="100"/>
    </location>
</feature>
<dbReference type="EMBL" id="JBHSDI010000001">
    <property type="protein sequence ID" value="MFC4257767.1"/>
    <property type="molecule type" value="Genomic_DNA"/>
</dbReference>
<feature type="region of interest" description="Disordered" evidence="1">
    <location>
        <begin position="79"/>
        <end position="100"/>
    </location>
</feature>
<dbReference type="InterPro" id="IPR044668">
    <property type="entry name" value="PuuD-like"/>
</dbReference>
<comment type="caution">
    <text evidence="2">The sequence shown here is derived from an EMBL/GenBank/DDBJ whole genome shotgun (WGS) entry which is preliminary data.</text>
</comment>
<evidence type="ECO:0000313" key="3">
    <source>
        <dbReference type="Proteomes" id="UP001595798"/>
    </source>
</evidence>
<accession>A0ABV8QCQ8</accession>
<gene>
    <name evidence="2" type="ORF">ACFOZ5_01840</name>
</gene>
<keyword evidence="2" id="KW-0378">Hydrolase</keyword>
<dbReference type="InterPro" id="IPR011697">
    <property type="entry name" value="Peptidase_C26"/>
</dbReference>
<sequence>MNTTNSPDTPCYPLIGISACSQHSDGEHPIFTFGEKYSRAVSEGAGGLPVAIPALGAGLPLQQLVERLDGLLLTGSPSNIEPHHYRDEGSEPGTAHDPKRDATTLPLIRAAVAAGVPVLGICRGFQEMNVAMGGTLYQKLHTTGRFREHREDKTTTLDQRYTTGHDIRIQPGGRLAQIWPQSETVYVNSLHEQGVRDLAPGLRVEAVAEDGLVEAFSLIDAPAFTLAVQWHPEWQWHPCHDVGDFPFYRALLGAFGEACAQRARARGVSRQANGMASPQ</sequence>
<dbReference type="Gene3D" id="3.40.50.880">
    <property type="match status" value="1"/>
</dbReference>